<keyword evidence="2" id="KW-0813">Transport</keyword>
<keyword evidence="4" id="KW-0997">Cell inner membrane</keyword>
<proteinExistence type="inferred from homology"/>
<feature type="transmembrane region" description="Helical" evidence="9">
    <location>
        <begin position="250"/>
        <end position="269"/>
    </location>
</feature>
<keyword evidence="5 9" id="KW-0812">Transmembrane</keyword>
<organism evidence="10 11">
    <name type="scientific">Poseidonocella pacifica</name>
    <dbReference type="NCBI Taxonomy" id="871651"/>
    <lineage>
        <taxon>Bacteria</taxon>
        <taxon>Pseudomonadati</taxon>
        <taxon>Pseudomonadota</taxon>
        <taxon>Alphaproteobacteria</taxon>
        <taxon>Rhodobacterales</taxon>
        <taxon>Roseobacteraceae</taxon>
        <taxon>Poseidonocella</taxon>
    </lineage>
</organism>
<comment type="subcellular location">
    <subcellularLocation>
        <location evidence="1">Cell inner membrane</location>
        <topology evidence="1">Multi-pass membrane protein</topology>
    </subcellularLocation>
</comment>
<keyword evidence="6 9" id="KW-1133">Transmembrane helix</keyword>
<dbReference type="PANTHER" id="PTHR30574">
    <property type="entry name" value="INNER MEMBRANE PROTEIN YEDE"/>
    <property type="match status" value="1"/>
</dbReference>
<dbReference type="EMBL" id="FOJU01000001">
    <property type="protein sequence ID" value="SFA74944.1"/>
    <property type="molecule type" value="Genomic_DNA"/>
</dbReference>
<feature type="transmembrane region" description="Helical" evidence="9">
    <location>
        <begin position="122"/>
        <end position="142"/>
    </location>
</feature>
<dbReference type="GO" id="GO:0005886">
    <property type="term" value="C:plasma membrane"/>
    <property type="evidence" value="ECO:0007669"/>
    <property type="project" value="UniProtKB-SubCell"/>
</dbReference>
<evidence type="ECO:0000256" key="1">
    <source>
        <dbReference type="ARBA" id="ARBA00004429"/>
    </source>
</evidence>
<feature type="transmembrane region" description="Helical" evidence="9">
    <location>
        <begin position="318"/>
        <end position="337"/>
    </location>
</feature>
<feature type="transmembrane region" description="Helical" evidence="9">
    <location>
        <begin position="84"/>
        <end position="110"/>
    </location>
</feature>
<dbReference type="AlphaFoldDB" id="A0A1I0VF13"/>
<comment type="similarity">
    <text evidence="8">Belongs to the TsuA/YedE (TC 9.B.102) family.</text>
</comment>
<sequence>MYHWATDTQLVALIGAGGGVLLGVAAIWGRFCTLGAIEDLLYGGSSRRLSMWILAIGIAITANFALASVGLFSPGSTFYHQMVWYPSASILGGALFGYGMSLTGTCGFGALARLGSGDLRSLVVVLVMGISAGIVLAGPLAPLRQAVFPQAMADNPAGPAHALADLLGFSLPQAGILIGLGFMLFGLAGVRRDPRAILWAGVVAVAIISGWFGTSLVARQSYDPITTLSHTFAAPLAQTLLYALQGSARSLSFGVGSVSGVVLGALVAATLKGRFRWEACEDPRELRRQILGAAMMGVGAVLALGCTIGQGLSAFSVLAWSAPVTFAAIFAGAAFGLRQLITGLYPKPY</sequence>
<accession>A0A1I0VF13</accession>
<feature type="transmembrane region" description="Helical" evidence="9">
    <location>
        <begin position="12"/>
        <end position="37"/>
    </location>
</feature>
<protein>
    <submittedName>
        <fullName evidence="10">Uncharacterized protein</fullName>
    </submittedName>
</protein>
<feature type="transmembrane region" description="Helical" evidence="9">
    <location>
        <begin position="162"/>
        <end position="185"/>
    </location>
</feature>
<evidence type="ECO:0000256" key="3">
    <source>
        <dbReference type="ARBA" id="ARBA00022475"/>
    </source>
</evidence>
<evidence type="ECO:0000313" key="11">
    <source>
        <dbReference type="Proteomes" id="UP000198796"/>
    </source>
</evidence>
<evidence type="ECO:0000313" key="10">
    <source>
        <dbReference type="EMBL" id="SFA74944.1"/>
    </source>
</evidence>
<dbReference type="STRING" id="871651.SAMN05421688_0579"/>
<reference evidence="10 11" key="1">
    <citation type="submission" date="2016-10" db="EMBL/GenBank/DDBJ databases">
        <authorList>
            <person name="de Groot N.N."/>
        </authorList>
    </citation>
    <scope>NUCLEOTIDE SEQUENCE [LARGE SCALE GENOMIC DNA]</scope>
    <source>
        <strain evidence="10 11">DSM 29316</strain>
    </source>
</reference>
<evidence type="ECO:0000256" key="6">
    <source>
        <dbReference type="ARBA" id="ARBA00022989"/>
    </source>
</evidence>
<evidence type="ECO:0000256" key="5">
    <source>
        <dbReference type="ARBA" id="ARBA00022692"/>
    </source>
</evidence>
<dbReference type="InterPro" id="IPR007272">
    <property type="entry name" value="Sulf_transp_TsuA/YedE"/>
</dbReference>
<feature type="transmembrane region" description="Helical" evidence="9">
    <location>
        <begin position="197"/>
        <end position="218"/>
    </location>
</feature>
<keyword evidence="3" id="KW-1003">Cell membrane</keyword>
<evidence type="ECO:0000256" key="9">
    <source>
        <dbReference type="SAM" id="Phobius"/>
    </source>
</evidence>
<dbReference type="Proteomes" id="UP000198796">
    <property type="component" value="Unassembled WGS sequence"/>
</dbReference>
<feature type="transmembrane region" description="Helical" evidence="9">
    <location>
        <begin position="290"/>
        <end position="312"/>
    </location>
</feature>
<dbReference type="Pfam" id="PF04143">
    <property type="entry name" value="Sulf_transp"/>
    <property type="match status" value="1"/>
</dbReference>
<keyword evidence="7 9" id="KW-0472">Membrane</keyword>
<gene>
    <name evidence="10" type="ORF">SAMN05421688_0579</name>
</gene>
<dbReference type="OrthoDB" id="7984363at2"/>
<evidence type="ECO:0000256" key="8">
    <source>
        <dbReference type="ARBA" id="ARBA00035655"/>
    </source>
</evidence>
<evidence type="ECO:0000256" key="2">
    <source>
        <dbReference type="ARBA" id="ARBA00022448"/>
    </source>
</evidence>
<keyword evidence="11" id="KW-1185">Reference proteome</keyword>
<dbReference type="RefSeq" id="WP_092060392.1">
    <property type="nucleotide sequence ID" value="NZ_FOJU01000001.1"/>
</dbReference>
<dbReference type="PANTHER" id="PTHR30574:SF1">
    <property type="entry name" value="SULPHUR TRANSPORT DOMAIN-CONTAINING PROTEIN"/>
    <property type="match status" value="1"/>
</dbReference>
<evidence type="ECO:0000256" key="7">
    <source>
        <dbReference type="ARBA" id="ARBA00023136"/>
    </source>
</evidence>
<name>A0A1I0VF13_9RHOB</name>
<evidence type="ECO:0000256" key="4">
    <source>
        <dbReference type="ARBA" id="ARBA00022519"/>
    </source>
</evidence>
<feature type="transmembrane region" description="Helical" evidence="9">
    <location>
        <begin position="49"/>
        <end position="72"/>
    </location>
</feature>